<evidence type="ECO:0000313" key="5">
    <source>
        <dbReference type="Proteomes" id="UP000790347"/>
    </source>
</evidence>
<evidence type="ECO:0000256" key="3">
    <source>
        <dbReference type="ARBA" id="ARBA00048707"/>
    </source>
</evidence>
<protein>
    <recommendedName>
        <fullName evidence="1">peptidyl-tRNA hydrolase</fullName>
        <ecNumber evidence="1">3.1.1.29</ecNumber>
    </recommendedName>
</protein>
<proteinExistence type="predicted"/>
<name>A0A922L1G8_DERFA</name>
<dbReference type="PANTHER" id="PTHR46194:SF1">
    <property type="entry name" value="PEPTIDYL-TRNA HYDROLASE PTRHD1-RELATED"/>
    <property type="match status" value="1"/>
</dbReference>
<evidence type="ECO:0000256" key="2">
    <source>
        <dbReference type="ARBA" id="ARBA00022801"/>
    </source>
</evidence>
<dbReference type="AlphaFoldDB" id="A0A922L1G8"/>
<dbReference type="InterPro" id="IPR042237">
    <property type="entry name" value="PTRHD1"/>
</dbReference>
<dbReference type="Proteomes" id="UP000790347">
    <property type="component" value="Unassembled WGS sequence"/>
</dbReference>
<sequence length="91" mass="10279">ISNKMANNIVQYVIVRGDLKWPTGALIGQGCHASVAAVYKYLNEPETIEYMANLDRMTKLVLKAESEEQILKTSGLLTASKIKHYVWREQP</sequence>
<dbReference type="InterPro" id="IPR002833">
    <property type="entry name" value="PTH2"/>
</dbReference>
<dbReference type="InterPro" id="IPR023476">
    <property type="entry name" value="Pep_tRNA_hydro_II_dom_sf"/>
</dbReference>
<dbReference type="EMBL" id="ASGP02000005">
    <property type="protein sequence ID" value="KAH9506542.1"/>
    <property type="molecule type" value="Genomic_DNA"/>
</dbReference>
<keyword evidence="2 4" id="KW-0378">Hydrolase</keyword>
<reference evidence="4" key="1">
    <citation type="submission" date="2013-05" db="EMBL/GenBank/DDBJ databases">
        <authorList>
            <person name="Yim A.K.Y."/>
            <person name="Chan T.F."/>
            <person name="Ji K.M."/>
            <person name="Liu X.Y."/>
            <person name="Zhou J.W."/>
            <person name="Li R.Q."/>
            <person name="Yang K.Y."/>
            <person name="Li J."/>
            <person name="Li M."/>
            <person name="Law P.T.W."/>
            <person name="Wu Y.L."/>
            <person name="Cai Z.L."/>
            <person name="Qin H."/>
            <person name="Bao Y."/>
            <person name="Leung R.K.K."/>
            <person name="Ng P.K.S."/>
            <person name="Zou J."/>
            <person name="Zhong X.J."/>
            <person name="Ran P.X."/>
            <person name="Zhong N.S."/>
            <person name="Liu Z.G."/>
            <person name="Tsui S.K.W."/>
        </authorList>
    </citation>
    <scope>NUCLEOTIDE SEQUENCE</scope>
    <source>
        <strain evidence="4">Derf</strain>
        <tissue evidence="4">Whole organism</tissue>
    </source>
</reference>
<dbReference type="PANTHER" id="PTHR46194">
    <property type="entry name" value="PEPTIDYL-TRNA HYDROLASE PTRHD1-RELATED"/>
    <property type="match status" value="1"/>
</dbReference>
<accession>A0A922L1G8</accession>
<evidence type="ECO:0000256" key="1">
    <source>
        <dbReference type="ARBA" id="ARBA00013260"/>
    </source>
</evidence>
<dbReference type="Gene3D" id="3.40.1490.10">
    <property type="entry name" value="Bit1"/>
    <property type="match status" value="1"/>
</dbReference>
<keyword evidence="5" id="KW-1185">Reference proteome</keyword>
<comment type="caution">
    <text evidence="4">The sequence shown here is derived from an EMBL/GenBank/DDBJ whole genome shotgun (WGS) entry which is preliminary data.</text>
</comment>
<dbReference type="Pfam" id="PF01981">
    <property type="entry name" value="PTH2"/>
    <property type="match status" value="1"/>
</dbReference>
<dbReference type="SUPFAM" id="SSF102462">
    <property type="entry name" value="Peptidyl-tRNA hydrolase II"/>
    <property type="match status" value="1"/>
</dbReference>
<feature type="non-terminal residue" evidence="4">
    <location>
        <position position="1"/>
    </location>
</feature>
<comment type="catalytic activity">
    <reaction evidence="3">
        <text>an N-acyl-L-alpha-aminoacyl-tRNA + H2O = an N-acyl-L-amino acid + a tRNA + H(+)</text>
        <dbReference type="Rhea" id="RHEA:54448"/>
        <dbReference type="Rhea" id="RHEA-COMP:10123"/>
        <dbReference type="Rhea" id="RHEA-COMP:13883"/>
        <dbReference type="ChEBI" id="CHEBI:15377"/>
        <dbReference type="ChEBI" id="CHEBI:15378"/>
        <dbReference type="ChEBI" id="CHEBI:59874"/>
        <dbReference type="ChEBI" id="CHEBI:78442"/>
        <dbReference type="ChEBI" id="CHEBI:138191"/>
        <dbReference type="EC" id="3.1.1.29"/>
    </reaction>
</comment>
<evidence type="ECO:0000313" key="4">
    <source>
        <dbReference type="EMBL" id="KAH9506542.1"/>
    </source>
</evidence>
<gene>
    <name evidence="4" type="primary">PTRHD1</name>
    <name evidence="4" type="ORF">DERF_011267</name>
</gene>
<dbReference type="GO" id="GO:0004045">
    <property type="term" value="F:peptidyl-tRNA hydrolase activity"/>
    <property type="evidence" value="ECO:0007669"/>
    <property type="project" value="UniProtKB-EC"/>
</dbReference>
<reference evidence="4" key="2">
    <citation type="journal article" date="2022" name="Res Sq">
        <title>Comparative Genomics Reveals Insights into the Divergent Evolution of Astigmatic Mites and Household Pest Adaptations.</title>
        <authorList>
            <person name="Xiong Q."/>
            <person name="Wan A.T.-Y."/>
            <person name="Liu X.-Y."/>
            <person name="Fung C.S.-H."/>
            <person name="Xiao X."/>
            <person name="Malainual N."/>
            <person name="Hou J."/>
            <person name="Wang L."/>
            <person name="Wang M."/>
            <person name="Yang K."/>
            <person name="Cui Y."/>
            <person name="Leung E."/>
            <person name="Nong W."/>
            <person name="Shin S.-K."/>
            <person name="Au S."/>
            <person name="Jeong K.Y."/>
            <person name="Chew F.T."/>
            <person name="Hui J."/>
            <person name="Leung T.F."/>
            <person name="Tungtrongchitr A."/>
            <person name="Zhong N."/>
            <person name="Liu Z."/>
            <person name="Tsui S."/>
        </authorList>
    </citation>
    <scope>NUCLEOTIDE SEQUENCE</scope>
    <source>
        <strain evidence="4">Derf</strain>
        <tissue evidence="4">Whole organism</tissue>
    </source>
</reference>
<organism evidence="4 5">
    <name type="scientific">Dermatophagoides farinae</name>
    <name type="common">American house dust mite</name>
    <dbReference type="NCBI Taxonomy" id="6954"/>
    <lineage>
        <taxon>Eukaryota</taxon>
        <taxon>Metazoa</taxon>
        <taxon>Ecdysozoa</taxon>
        <taxon>Arthropoda</taxon>
        <taxon>Chelicerata</taxon>
        <taxon>Arachnida</taxon>
        <taxon>Acari</taxon>
        <taxon>Acariformes</taxon>
        <taxon>Sarcoptiformes</taxon>
        <taxon>Astigmata</taxon>
        <taxon>Psoroptidia</taxon>
        <taxon>Analgoidea</taxon>
        <taxon>Pyroglyphidae</taxon>
        <taxon>Dermatophagoidinae</taxon>
        <taxon>Dermatophagoides</taxon>
    </lineage>
</organism>
<dbReference type="EC" id="3.1.1.29" evidence="1"/>